<proteinExistence type="predicted"/>
<keyword evidence="2" id="KW-1185">Reference proteome</keyword>
<reference evidence="1 2" key="1">
    <citation type="submission" date="2024-11" db="EMBL/GenBank/DDBJ databases">
        <title>Chromosome-level genome assembly of Eucalyptus globulus Labill. provides insights into its genome evolution.</title>
        <authorList>
            <person name="Li X."/>
        </authorList>
    </citation>
    <scope>NUCLEOTIDE SEQUENCE [LARGE SCALE GENOMIC DNA]</scope>
    <source>
        <strain evidence="1">CL2024</strain>
        <tissue evidence="1">Fresh tender leaves</tissue>
    </source>
</reference>
<protein>
    <submittedName>
        <fullName evidence="1">Uncharacterized protein</fullName>
    </submittedName>
</protein>
<sequence length="98" mass="10930">MAAKYVTHGDIVLVIKKKKMIEFGDGSVGEIRNTVDHAKEFAKGAAEMSLKLAKGCGDIVWQTLGNENSFLPKYFGRDSYVMSRLQGLCVRTFTRLEL</sequence>
<accession>A0ABD3LCY6</accession>
<comment type="caution">
    <text evidence="1">The sequence shown here is derived from an EMBL/GenBank/DDBJ whole genome shotgun (WGS) entry which is preliminary data.</text>
</comment>
<organism evidence="1 2">
    <name type="scientific">Eucalyptus globulus</name>
    <name type="common">Tasmanian blue gum</name>
    <dbReference type="NCBI Taxonomy" id="34317"/>
    <lineage>
        <taxon>Eukaryota</taxon>
        <taxon>Viridiplantae</taxon>
        <taxon>Streptophyta</taxon>
        <taxon>Embryophyta</taxon>
        <taxon>Tracheophyta</taxon>
        <taxon>Spermatophyta</taxon>
        <taxon>Magnoliopsida</taxon>
        <taxon>eudicotyledons</taxon>
        <taxon>Gunneridae</taxon>
        <taxon>Pentapetalae</taxon>
        <taxon>rosids</taxon>
        <taxon>malvids</taxon>
        <taxon>Myrtales</taxon>
        <taxon>Myrtaceae</taxon>
        <taxon>Myrtoideae</taxon>
        <taxon>Eucalypteae</taxon>
        <taxon>Eucalyptus</taxon>
    </lineage>
</organism>
<evidence type="ECO:0000313" key="2">
    <source>
        <dbReference type="Proteomes" id="UP001634007"/>
    </source>
</evidence>
<name>A0ABD3LCY6_EUCGL</name>
<gene>
    <name evidence="1" type="ORF">ACJRO7_010756</name>
</gene>
<dbReference type="AlphaFoldDB" id="A0ABD3LCY6"/>
<evidence type="ECO:0000313" key="1">
    <source>
        <dbReference type="EMBL" id="KAL3749680.1"/>
    </source>
</evidence>
<dbReference type="Proteomes" id="UP001634007">
    <property type="component" value="Unassembled WGS sequence"/>
</dbReference>
<dbReference type="EMBL" id="JBJKBG010000002">
    <property type="protein sequence ID" value="KAL3749680.1"/>
    <property type="molecule type" value="Genomic_DNA"/>
</dbReference>